<name>A0A2T2X592_9FIRM</name>
<protein>
    <submittedName>
        <fullName evidence="1">Uncharacterized protein</fullName>
    </submittedName>
</protein>
<dbReference type="EMBL" id="PXYT01000014">
    <property type="protein sequence ID" value="PSR29670.1"/>
    <property type="molecule type" value="Genomic_DNA"/>
</dbReference>
<reference evidence="1 2" key="1">
    <citation type="journal article" date="2014" name="BMC Genomics">
        <title>Comparison of environmental and isolate Sulfobacillus genomes reveals diverse carbon, sulfur, nitrogen, and hydrogen metabolisms.</title>
        <authorList>
            <person name="Justice N.B."/>
            <person name="Norman A."/>
            <person name="Brown C.T."/>
            <person name="Singh A."/>
            <person name="Thomas B.C."/>
            <person name="Banfield J.F."/>
        </authorList>
    </citation>
    <scope>NUCLEOTIDE SEQUENCE [LARGE SCALE GENOMIC DNA]</scope>
    <source>
        <strain evidence="1">AMDSBA1</strain>
    </source>
</reference>
<accession>A0A2T2X592</accession>
<sequence>MGPGKLIACVLDSGVCPAAAATPTAVTAPKARDFFRCEIHKNPCGNLPLCAILARHKQEISLQMAKR</sequence>
<evidence type="ECO:0000313" key="1">
    <source>
        <dbReference type="EMBL" id="PSR29670.1"/>
    </source>
</evidence>
<evidence type="ECO:0000313" key="2">
    <source>
        <dbReference type="Proteomes" id="UP000242699"/>
    </source>
</evidence>
<dbReference type="Proteomes" id="UP000242699">
    <property type="component" value="Unassembled WGS sequence"/>
</dbReference>
<dbReference type="AlphaFoldDB" id="A0A2T2X592"/>
<gene>
    <name evidence="1" type="ORF">C7B43_07725</name>
</gene>
<comment type="caution">
    <text evidence="1">The sequence shown here is derived from an EMBL/GenBank/DDBJ whole genome shotgun (WGS) entry which is preliminary data.</text>
</comment>
<proteinExistence type="predicted"/>
<organism evidence="1 2">
    <name type="scientific">Sulfobacillus benefaciens</name>
    <dbReference type="NCBI Taxonomy" id="453960"/>
    <lineage>
        <taxon>Bacteria</taxon>
        <taxon>Bacillati</taxon>
        <taxon>Bacillota</taxon>
        <taxon>Clostridia</taxon>
        <taxon>Eubacteriales</taxon>
        <taxon>Clostridiales Family XVII. Incertae Sedis</taxon>
        <taxon>Sulfobacillus</taxon>
    </lineage>
</organism>